<feature type="transmembrane region" description="Helical" evidence="6">
    <location>
        <begin position="343"/>
        <end position="361"/>
    </location>
</feature>
<evidence type="ECO:0000256" key="2">
    <source>
        <dbReference type="ARBA" id="ARBA00022448"/>
    </source>
</evidence>
<dbReference type="OrthoDB" id="9816041at2"/>
<evidence type="ECO:0000256" key="4">
    <source>
        <dbReference type="ARBA" id="ARBA00022989"/>
    </source>
</evidence>
<dbReference type="Pfam" id="PF07690">
    <property type="entry name" value="MFS_1"/>
    <property type="match status" value="1"/>
</dbReference>
<protein>
    <submittedName>
        <fullName evidence="8">Multidrug resistance protein b</fullName>
    </submittedName>
</protein>
<reference evidence="8 9" key="1">
    <citation type="journal article" date="2015" name="Genome Announc.">
        <title>Expanding the biotechnology potential of lactobacilli through comparative genomics of 213 strains and associated genera.</title>
        <authorList>
            <person name="Sun Z."/>
            <person name="Harris H.M."/>
            <person name="McCann A."/>
            <person name="Guo C."/>
            <person name="Argimon S."/>
            <person name="Zhang W."/>
            <person name="Yang X."/>
            <person name="Jeffery I.B."/>
            <person name="Cooney J.C."/>
            <person name="Kagawa T.F."/>
            <person name="Liu W."/>
            <person name="Song Y."/>
            <person name="Salvetti E."/>
            <person name="Wrobel A."/>
            <person name="Rasinkangas P."/>
            <person name="Parkhill J."/>
            <person name="Rea M.C."/>
            <person name="O'Sullivan O."/>
            <person name="Ritari J."/>
            <person name="Douillard F.P."/>
            <person name="Paul Ross R."/>
            <person name="Yang R."/>
            <person name="Briner A.E."/>
            <person name="Felis G.E."/>
            <person name="de Vos W.M."/>
            <person name="Barrangou R."/>
            <person name="Klaenhammer T.R."/>
            <person name="Caufield P.W."/>
            <person name="Cui Y."/>
            <person name="Zhang H."/>
            <person name="O'Toole P.W."/>
        </authorList>
    </citation>
    <scope>NUCLEOTIDE SEQUENCE [LARGE SCALE GENOMIC DNA]</scope>
    <source>
        <strain evidence="8 9">DSM 6035</strain>
    </source>
</reference>
<evidence type="ECO:0000256" key="1">
    <source>
        <dbReference type="ARBA" id="ARBA00004651"/>
    </source>
</evidence>
<feature type="transmembrane region" description="Helical" evidence="6">
    <location>
        <begin position="212"/>
        <end position="231"/>
    </location>
</feature>
<keyword evidence="4 6" id="KW-1133">Transmembrane helix</keyword>
<dbReference type="PATRIC" id="fig|1423782.4.peg.573"/>
<feature type="transmembrane region" description="Helical" evidence="6">
    <location>
        <begin position="411"/>
        <end position="432"/>
    </location>
</feature>
<dbReference type="InterPro" id="IPR020846">
    <property type="entry name" value="MFS_dom"/>
</dbReference>
<feature type="transmembrane region" description="Helical" evidence="6">
    <location>
        <begin position="69"/>
        <end position="92"/>
    </location>
</feature>
<gene>
    <name evidence="8" type="ORF">FD32_GL000554</name>
</gene>
<feature type="transmembrane region" description="Helical" evidence="6">
    <location>
        <begin position="188"/>
        <end position="206"/>
    </location>
</feature>
<organism evidence="8 9">
    <name type="scientific">Limosilactobacillus panis DSM 6035</name>
    <dbReference type="NCBI Taxonomy" id="1423782"/>
    <lineage>
        <taxon>Bacteria</taxon>
        <taxon>Bacillati</taxon>
        <taxon>Bacillota</taxon>
        <taxon>Bacilli</taxon>
        <taxon>Lactobacillales</taxon>
        <taxon>Lactobacillaceae</taxon>
        <taxon>Limosilactobacillus</taxon>
    </lineage>
</organism>
<dbReference type="PANTHER" id="PTHR42718">
    <property type="entry name" value="MAJOR FACILITATOR SUPERFAMILY MULTIDRUG TRANSPORTER MFSC"/>
    <property type="match status" value="1"/>
</dbReference>
<evidence type="ECO:0000313" key="8">
    <source>
        <dbReference type="EMBL" id="KRM30144.1"/>
    </source>
</evidence>
<feature type="domain" description="Major facilitator superfamily (MFS) profile" evidence="7">
    <location>
        <begin position="1"/>
        <end position="437"/>
    </location>
</feature>
<dbReference type="GO" id="GO:0005886">
    <property type="term" value="C:plasma membrane"/>
    <property type="evidence" value="ECO:0007669"/>
    <property type="project" value="UniProtKB-SubCell"/>
</dbReference>
<sequence>MLLLLASFIGLMSQTMIVTAVPVVQAEMRQPLNLVQWLTTGYTLVLGITTPLSANLYEKYNNRQLFSGIISLFILGTILGCLAPNFTCLLIARLIQAAAGGVLISFQMTVLVSIYPPQKRGTIMGLSSLVIAFGPAIGPTLAGFTMHLWGWRSIFWVVLPFMIFTLLAGWAVMPAFTVAHHLMLDQRSIIELILGPGLFMAGFSLVSTTPLLACPMLLIEVIVSIAFYQHQQKLTKLLLDFRVFHYWSFSLMLIAGAFLFMTLLSAEQMVSVFAQNSLHVSSMVAGLILFPGAFLDAITGMIVGRLYDRIGVNRLAIPGLILCVVTTLPTLVITAHISLLTLTLLYTGRMIGIGMAFVPTMSESYRGMRKSDIGQATAMSNALRQIAGALAVTLVVVISDVPNNSVMGMRWAMGLTLLFAILSLAGCLIYACKKGAH</sequence>
<dbReference type="InterPro" id="IPR011701">
    <property type="entry name" value="MFS"/>
</dbReference>
<evidence type="ECO:0000256" key="5">
    <source>
        <dbReference type="ARBA" id="ARBA00023136"/>
    </source>
</evidence>
<feature type="transmembrane region" description="Helical" evidence="6">
    <location>
        <begin position="284"/>
        <end position="303"/>
    </location>
</feature>
<evidence type="ECO:0000256" key="3">
    <source>
        <dbReference type="ARBA" id="ARBA00022692"/>
    </source>
</evidence>
<dbReference type="GO" id="GO:0022857">
    <property type="term" value="F:transmembrane transporter activity"/>
    <property type="evidence" value="ECO:0007669"/>
    <property type="project" value="InterPro"/>
</dbReference>
<feature type="transmembrane region" description="Helical" evidence="6">
    <location>
        <begin position="98"/>
        <end position="116"/>
    </location>
</feature>
<dbReference type="SUPFAM" id="SSF103473">
    <property type="entry name" value="MFS general substrate transporter"/>
    <property type="match status" value="1"/>
</dbReference>
<evidence type="ECO:0000313" key="9">
    <source>
        <dbReference type="Proteomes" id="UP000051412"/>
    </source>
</evidence>
<dbReference type="EMBL" id="AZGM01000014">
    <property type="protein sequence ID" value="KRM30144.1"/>
    <property type="molecule type" value="Genomic_DNA"/>
</dbReference>
<keyword evidence="2" id="KW-0813">Transport</keyword>
<keyword evidence="5 6" id="KW-0472">Membrane</keyword>
<feature type="transmembrane region" description="Helical" evidence="6">
    <location>
        <begin position="154"/>
        <end position="176"/>
    </location>
</feature>
<name>A0A0R1XIZ0_9LACO</name>
<dbReference type="PROSITE" id="PS50850">
    <property type="entry name" value="MFS"/>
    <property type="match status" value="1"/>
</dbReference>
<proteinExistence type="predicted"/>
<feature type="transmembrane region" description="Helical" evidence="6">
    <location>
        <begin position="36"/>
        <end position="57"/>
    </location>
</feature>
<dbReference type="STRING" id="1423782.FD32_GL000554"/>
<dbReference type="Proteomes" id="UP000051412">
    <property type="component" value="Unassembled WGS sequence"/>
</dbReference>
<dbReference type="PANTHER" id="PTHR42718:SF24">
    <property type="entry name" value="MAJOR FACILITATOR SUPERFAMILY (MFS) PROFILE DOMAIN-CONTAINING PROTEIN"/>
    <property type="match status" value="1"/>
</dbReference>
<feature type="transmembrane region" description="Helical" evidence="6">
    <location>
        <begin position="123"/>
        <end position="142"/>
    </location>
</feature>
<dbReference type="Gene3D" id="1.20.1720.10">
    <property type="entry name" value="Multidrug resistance protein D"/>
    <property type="match status" value="1"/>
</dbReference>
<dbReference type="InterPro" id="IPR036259">
    <property type="entry name" value="MFS_trans_sf"/>
</dbReference>
<evidence type="ECO:0000256" key="6">
    <source>
        <dbReference type="SAM" id="Phobius"/>
    </source>
</evidence>
<feature type="transmembrane region" description="Helical" evidence="6">
    <location>
        <begin position="315"/>
        <end position="337"/>
    </location>
</feature>
<dbReference type="AlphaFoldDB" id="A0A0R1XIZ0"/>
<evidence type="ECO:0000259" key="7">
    <source>
        <dbReference type="PROSITE" id="PS50850"/>
    </source>
</evidence>
<comment type="subcellular location">
    <subcellularLocation>
        <location evidence="1">Cell membrane</location>
        <topology evidence="1">Multi-pass membrane protein</topology>
    </subcellularLocation>
</comment>
<comment type="caution">
    <text evidence="8">The sequence shown here is derived from an EMBL/GenBank/DDBJ whole genome shotgun (WGS) entry which is preliminary data.</text>
</comment>
<keyword evidence="3 6" id="KW-0812">Transmembrane</keyword>
<dbReference type="PRINTS" id="PR01036">
    <property type="entry name" value="TCRTETB"/>
</dbReference>
<accession>A0A0R1XIZ0</accession>
<feature type="transmembrane region" description="Helical" evidence="6">
    <location>
        <begin position="382"/>
        <end position="399"/>
    </location>
</feature>
<feature type="transmembrane region" description="Helical" evidence="6">
    <location>
        <begin position="243"/>
        <end position="264"/>
    </location>
</feature>
<dbReference type="Gene3D" id="1.20.1250.20">
    <property type="entry name" value="MFS general substrate transporter like domains"/>
    <property type="match status" value="1"/>
</dbReference>
<keyword evidence="9" id="KW-1185">Reference proteome</keyword>